<dbReference type="Pfam" id="PF00702">
    <property type="entry name" value="Hydrolase"/>
    <property type="match status" value="1"/>
</dbReference>
<dbReference type="SFLD" id="SFLDG01129">
    <property type="entry name" value="C1.5:_HAD__Beta-PGM__Phosphata"/>
    <property type="match status" value="1"/>
</dbReference>
<name>A0ABP0Q8I0_9DINO</name>
<dbReference type="InterPro" id="IPR050155">
    <property type="entry name" value="HAD-like_hydrolase_sf"/>
</dbReference>
<dbReference type="InterPro" id="IPR036412">
    <property type="entry name" value="HAD-like_sf"/>
</dbReference>
<dbReference type="Gene3D" id="3.40.50.1000">
    <property type="entry name" value="HAD superfamily/HAD-like"/>
    <property type="match status" value="1"/>
</dbReference>
<keyword evidence="1" id="KW-0378">Hydrolase</keyword>
<dbReference type="Gene3D" id="1.10.150.240">
    <property type="entry name" value="Putative phosphatase, domain 2"/>
    <property type="match status" value="1"/>
</dbReference>
<dbReference type="SFLD" id="SFLDS00003">
    <property type="entry name" value="Haloacid_Dehalogenase"/>
    <property type="match status" value="1"/>
</dbReference>
<dbReference type="GO" id="GO:0016787">
    <property type="term" value="F:hydrolase activity"/>
    <property type="evidence" value="ECO:0007669"/>
    <property type="project" value="UniProtKB-KW"/>
</dbReference>
<dbReference type="InterPro" id="IPR023198">
    <property type="entry name" value="PGP-like_dom2"/>
</dbReference>
<gene>
    <name evidence="1" type="ORF">SCF082_LOCUS39619</name>
</gene>
<dbReference type="Proteomes" id="UP001642464">
    <property type="component" value="Unassembled WGS sequence"/>
</dbReference>
<comment type="caution">
    <text evidence="1">The sequence shown here is derived from an EMBL/GenBank/DDBJ whole genome shotgun (WGS) entry which is preliminary data.</text>
</comment>
<dbReference type="EMBL" id="CAXAMM010039062">
    <property type="protein sequence ID" value="CAK9083466.1"/>
    <property type="molecule type" value="Genomic_DNA"/>
</dbReference>
<dbReference type="PANTHER" id="PTHR43434">
    <property type="entry name" value="PHOSPHOGLYCOLATE PHOSPHATASE"/>
    <property type="match status" value="1"/>
</dbReference>
<dbReference type="SUPFAM" id="SSF56784">
    <property type="entry name" value="HAD-like"/>
    <property type="match status" value="1"/>
</dbReference>
<proteinExistence type="predicted"/>
<evidence type="ECO:0000313" key="2">
    <source>
        <dbReference type="Proteomes" id="UP001642464"/>
    </source>
</evidence>
<reference evidence="1 2" key="1">
    <citation type="submission" date="2024-02" db="EMBL/GenBank/DDBJ databases">
        <authorList>
            <person name="Chen Y."/>
            <person name="Shah S."/>
            <person name="Dougan E. K."/>
            <person name="Thang M."/>
            <person name="Chan C."/>
        </authorList>
    </citation>
    <scope>NUCLEOTIDE SEQUENCE [LARGE SCALE GENOMIC DNA]</scope>
</reference>
<dbReference type="PANTHER" id="PTHR43434:SF19">
    <property type="entry name" value="PHOSPHONOACETALDEHYDE HYDROLASE"/>
    <property type="match status" value="1"/>
</dbReference>
<organism evidence="1 2">
    <name type="scientific">Durusdinium trenchii</name>
    <dbReference type="NCBI Taxonomy" id="1381693"/>
    <lineage>
        <taxon>Eukaryota</taxon>
        <taxon>Sar</taxon>
        <taxon>Alveolata</taxon>
        <taxon>Dinophyceae</taxon>
        <taxon>Suessiales</taxon>
        <taxon>Symbiodiniaceae</taxon>
        <taxon>Durusdinium</taxon>
    </lineage>
</organism>
<sequence length="242" mass="26241">MALPDGVELVVFDMAGTTVDDLVDGEPLVIAAFRAALKAHDGTETSFDQANAVRGYEKKDALRRLLASVRGESASTTDSEIDTLFDIFKKELDKLTSRMNCEIKGTSEIFAELRRRGVKICVGSGFPEHVVKTIVENLGWSVDAAFSSVTLGKGRPDPIMITTAMEKFGVTDPKRVVKIGDTQVDIEEGRNAGVFCVSVLTGTQSREKLEAAKPDCIIQSVADLLDKRTDTEVKPSDRSEVG</sequence>
<accession>A0ABP0Q8I0</accession>
<evidence type="ECO:0000313" key="1">
    <source>
        <dbReference type="EMBL" id="CAK9083466.1"/>
    </source>
</evidence>
<protein>
    <submittedName>
        <fullName evidence="1">Phosphonoacetaldehyde hydrolase (Phosphonatase) (Phosphonoacetaldehyde phosphonohydrolase)</fullName>
    </submittedName>
</protein>
<dbReference type="InterPro" id="IPR023214">
    <property type="entry name" value="HAD_sf"/>
</dbReference>
<keyword evidence="2" id="KW-1185">Reference proteome</keyword>